<evidence type="ECO:0000313" key="2">
    <source>
        <dbReference type="Proteomes" id="UP000021816"/>
    </source>
</evidence>
<gene>
    <name evidence="1" type="ORF">AW10_03948</name>
</gene>
<dbReference type="Proteomes" id="UP000021816">
    <property type="component" value="Unassembled WGS sequence"/>
</dbReference>
<accession>A0A011PJE7</accession>
<organism evidence="1 2">
    <name type="scientific">Candidatus Accumulibacter appositus</name>
    <dbReference type="NCBI Taxonomy" id="1454003"/>
    <lineage>
        <taxon>Bacteria</taxon>
        <taxon>Pseudomonadati</taxon>
        <taxon>Pseudomonadota</taxon>
        <taxon>Betaproteobacteria</taxon>
        <taxon>Candidatus Accumulibacter</taxon>
    </lineage>
</organism>
<dbReference type="STRING" id="1454003.AW10_03948"/>
<sequence>MSAVLTTAPSPGTMKISDLQTGFRILSRLPLADSHQAQVEINQFLDSLLKAPPPSDVYLQLLEQTRISLCFIEEQLSREYTSKALPLCEREETAFQQVVATWLKASRAYAHCAQLHAGDVGGSEADRVALILHRCIYYTGMAITEHHRARRQLPHGMWLNLHGFYATAEEWGVATLAVPDSLDPLGRSTHCTAAFAGQLLTELAGPYSLSVEQLGVVRRWATNWAPLLSVHSVLPGEALPPTVVDLMKDAGLGPASQFVQTENIRRIDSARLALQINQTIKQLQQKIPPSQLGLGEDYTASQCQRLLRRLARPWSLLRAGRKFRRHLSAGNAKVCAGFAGMHYFISGTEFRQPESARLYSREEFDRLFTFRHGLDPTQRLEVRQTELGFAVDDWEVLDQSANGFRLVRSTNGRRLAPEQLLSICPQDSDVHLLAQVVWLMQEQGGSLMAGISALPGKPQAVAARPLAREPGQAELYSRAFILPAVAAIATEQSLIIPRGWFYAGRLLEVYLDQMIRVRLDRLVGSGEDFDRVTFSVA</sequence>
<evidence type="ECO:0000313" key="1">
    <source>
        <dbReference type="EMBL" id="EXI77182.1"/>
    </source>
</evidence>
<evidence type="ECO:0008006" key="3">
    <source>
        <dbReference type="Google" id="ProtNLM"/>
    </source>
</evidence>
<dbReference type="AlphaFoldDB" id="A0A011PJE7"/>
<proteinExistence type="predicted"/>
<dbReference type="PATRIC" id="fig|1454003.3.peg.4009"/>
<dbReference type="EMBL" id="JEMX01000110">
    <property type="protein sequence ID" value="EXI77182.1"/>
    <property type="molecule type" value="Genomic_DNA"/>
</dbReference>
<reference evidence="1 2" key="1">
    <citation type="submission" date="2014-02" db="EMBL/GenBank/DDBJ databases">
        <title>Expanding our view of genomic diversity in Candidatus Accumulibacter clades.</title>
        <authorList>
            <person name="Skennerton C.T."/>
            <person name="Barr J.J."/>
            <person name="Slater F.R."/>
            <person name="Bond P.L."/>
            <person name="Tyson G.W."/>
        </authorList>
    </citation>
    <scope>NUCLEOTIDE SEQUENCE [LARGE SCALE GENOMIC DNA]</scope>
    <source>
        <strain evidence="2">BA-92</strain>
    </source>
</reference>
<comment type="caution">
    <text evidence="1">The sequence shown here is derived from an EMBL/GenBank/DDBJ whole genome shotgun (WGS) entry which is preliminary data.</text>
</comment>
<name>A0A011PJE7_9PROT</name>
<protein>
    <recommendedName>
        <fullName evidence="3">Molecular chaperone</fullName>
    </recommendedName>
</protein>